<dbReference type="Gene3D" id="3.10.100.10">
    <property type="entry name" value="Mannose-Binding Protein A, subunit A"/>
    <property type="match status" value="1"/>
</dbReference>
<protein>
    <submittedName>
        <fullName evidence="3">CLUMA_CG011796, isoform A</fullName>
    </submittedName>
</protein>
<accession>A0A1J1IDU5</accession>
<dbReference type="SUPFAM" id="SSF56436">
    <property type="entry name" value="C-type lectin-like"/>
    <property type="match status" value="1"/>
</dbReference>
<feature type="signal peptide" evidence="1">
    <location>
        <begin position="1"/>
        <end position="16"/>
    </location>
</feature>
<dbReference type="InterPro" id="IPR001304">
    <property type="entry name" value="C-type_lectin-like"/>
</dbReference>
<dbReference type="SMART" id="SM00034">
    <property type="entry name" value="CLECT"/>
    <property type="match status" value="1"/>
</dbReference>
<evidence type="ECO:0000256" key="1">
    <source>
        <dbReference type="SAM" id="SignalP"/>
    </source>
</evidence>
<evidence type="ECO:0000313" key="4">
    <source>
        <dbReference type="Proteomes" id="UP000183832"/>
    </source>
</evidence>
<evidence type="ECO:0000313" key="3">
    <source>
        <dbReference type="EMBL" id="CRK98439.1"/>
    </source>
</evidence>
<reference evidence="3 4" key="1">
    <citation type="submission" date="2015-04" db="EMBL/GenBank/DDBJ databases">
        <authorList>
            <person name="Syromyatnikov M.Y."/>
            <person name="Popov V.N."/>
        </authorList>
    </citation>
    <scope>NUCLEOTIDE SEQUENCE [LARGE SCALE GENOMIC DNA]</scope>
</reference>
<dbReference type="AlphaFoldDB" id="A0A1J1IDU5"/>
<dbReference type="STRING" id="568069.A0A1J1IDU5"/>
<sequence>MIKVLLFITTIAIALCRQCDEDIVGFRKLGMHHTADFDGERYAKVFYLSTDFEGNWMDARSFCKTFDMDLASFETSYEFSNFGRFAVKSLHYFDKWTHIGGISKTVGKNREWYWIATNRRVSYPLTFAVGQPNNYLGRQNCLGVSKEEKMFEFQDIDCHGRFEEKFICQKICHFD</sequence>
<dbReference type="EMBL" id="CVRI01000047">
    <property type="protein sequence ID" value="CRK98439.1"/>
    <property type="molecule type" value="Genomic_DNA"/>
</dbReference>
<keyword evidence="1" id="KW-0732">Signal</keyword>
<dbReference type="CDD" id="cd00037">
    <property type="entry name" value="CLECT"/>
    <property type="match status" value="1"/>
</dbReference>
<dbReference type="InterPro" id="IPR016186">
    <property type="entry name" value="C-type_lectin-like/link_sf"/>
</dbReference>
<dbReference type="Proteomes" id="UP000183832">
    <property type="component" value="Unassembled WGS sequence"/>
</dbReference>
<dbReference type="PROSITE" id="PS50041">
    <property type="entry name" value="C_TYPE_LECTIN_2"/>
    <property type="match status" value="1"/>
</dbReference>
<keyword evidence="4" id="KW-1185">Reference proteome</keyword>
<organism evidence="3 4">
    <name type="scientific">Clunio marinus</name>
    <dbReference type="NCBI Taxonomy" id="568069"/>
    <lineage>
        <taxon>Eukaryota</taxon>
        <taxon>Metazoa</taxon>
        <taxon>Ecdysozoa</taxon>
        <taxon>Arthropoda</taxon>
        <taxon>Hexapoda</taxon>
        <taxon>Insecta</taxon>
        <taxon>Pterygota</taxon>
        <taxon>Neoptera</taxon>
        <taxon>Endopterygota</taxon>
        <taxon>Diptera</taxon>
        <taxon>Nematocera</taxon>
        <taxon>Chironomoidea</taxon>
        <taxon>Chironomidae</taxon>
        <taxon>Clunio</taxon>
    </lineage>
</organism>
<name>A0A1J1IDU5_9DIPT</name>
<feature type="chain" id="PRO_5012385057" evidence="1">
    <location>
        <begin position="17"/>
        <end position="175"/>
    </location>
</feature>
<feature type="domain" description="C-type lectin" evidence="2">
    <location>
        <begin position="41"/>
        <end position="158"/>
    </location>
</feature>
<gene>
    <name evidence="3" type="ORF">CLUMA_CG011796</name>
</gene>
<dbReference type="InterPro" id="IPR016187">
    <property type="entry name" value="CTDL_fold"/>
</dbReference>
<dbReference type="Pfam" id="PF00059">
    <property type="entry name" value="Lectin_C"/>
    <property type="match status" value="1"/>
</dbReference>
<dbReference type="OrthoDB" id="7760957at2759"/>
<evidence type="ECO:0000259" key="2">
    <source>
        <dbReference type="PROSITE" id="PS50041"/>
    </source>
</evidence>
<proteinExistence type="predicted"/>